<proteinExistence type="predicted"/>
<evidence type="ECO:0000313" key="1">
    <source>
        <dbReference type="EMBL" id="USD23328.1"/>
    </source>
</evidence>
<organism evidence="1 2">
    <name type="scientific">Microbulbifer variabilis</name>
    <dbReference type="NCBI Taxonomy" id="266805"/>
    <lineage>
        <taxon>Bacteria</taxon>
        <taxon>Pseudomonadati</taxon>
        <taxon>Pseudomonadota</taxon>
        <taxon>Gammaproteobacteria</taxon>
        <taxon>Cellvibrionales</taxon>
        <taxon>Microbulbiferaceae</taxon>
        <taxon>Microbulbifer</taxon>
    </lineage>
</organism>
<sequence length="140" mass="16160">MKIEARQMFQSNGLIDDLVLYANSEDYLRLADIVGIAISSNKPMLMMSESEISIEIICDETKEELFTALQNKANDYFSMDDWNSRNILRVYGSGDILADFQQFLVKLSGRGPGYSYISEYSEDYSYSRYSPEWRLHVESC</sequence>
<protein>
    <recommendedName>
        <fullName evidence="3">DUF695 domain-containing protein</fullName>
    </recommendedName>
</protein>
<name>A0ABY4VG89_9GAMM</name>
<evidence type="ECO:0000313" key="2">
    <source>
        <dbReference type="Proteomes" id="UP001055658"/>
    </source>
</evidence>
<evidence type="ECO:0008006" key="3">
    <source>
        <dbReference type="Google" id="ProtNLM"/>
    </source>
</evidence>
<dbReference type="EMBL" id="CP092418">
    <property type="protein sequence ID" value="USD23328.1"/>
    <property type="molecule type" value="Genomic_DNA"/>
</dbReference>
<reference evidence="1" key="1">
    <citation type="submission" date="2022-02" db="EMBL/GenBank/DDBJ databases">
        <title>Coral-associated bacteria.</title>
        <authorList>
            <person name="Tang K."/>
            <person name="Wang X."/>
        </authorList>
    </citation>
    <scope>NUCLEOTIDE SEQUENCE</scope>
    <source>
        <strain evidence="1">SCSIO 43006</strain>
    </source>
</reference>
<gene>
    <name evidence="1" type="ORF">MJO52_09385</name>
</gene>
<keyword evidence="2" id="KW-1185">Reference proteome</keyword>
<accession>A0ABY4VG89</accession>
<dbReference type="RefSeq" id="WP_252085674.1">
    <property type="nucleotide sequence ID" value="NZ_CP092418.1"/>
</dbReference>
<dbReference type="Proteomes" id="UP001055658">
    <property type="component" value="Chromosome"/>
</dbReference>